<dbReference type="EnsemblProtists" id="EKX42400">
    <property type="protein sequence ID" value="EKX42400"/>
    <property type="gene ID" value="GUITHDRAFT_153606"/>
</dbReference>
<name>L1J2T0_GUITC</name>
<dbReference type="InterPro" id="IPR046455">
    <property type="entry name" value="Sec7/BIG1-like_C"/>
</dbReference>
<evidence type="ECO:0000313" key="3">
    <source>
        <dbReference type="EMBL" id="EKX42400.1"/>
    </source>
</evidence>
<dbReference type="HOGENOM" id="CLU_1581496_0_0_1"/>
<dbReference type="Proteomes" id="UP000011087">
    <property type="component" value="Unassembled WGS sequence"/>
</dbReference>
<organism evidence="3">
    <name type="scientific">Guillardia theta (strain CCMP2712)</name>
    <name type="common">Cryptophyte</name>
    <dbReference type="NCBI Taxonomy" id="905079"/>
    <lineage>
        <taxon>Eukaryota</taxon>
        <taxon>Cryptophyceae</taxon>
        <taxon>Pyrenomonadales</taxon>
        <taxon>Geminigeraceae</taxon>
        <taxon>Guillardia</taxon>
    </lineage>
</organism>
<evidence type="ECO:0000313" key="4">
    <source>
        <dbReference type="EnsemblProtists" id="EKX42400"/>
    </source>
</evidence>
<accession>L1J2T0</accession>
<proteinExistence type="predicted"/>
<reference evidence="3 5" key="1">
    <citation type="journal article" date="2012" name="Nature">
        <title>Algal genomes reveal evolutionary mosaicism and the fate of nucleomorphs.</title>
        <authorList>
            <consortium name="DOE Joint Genome Institute"/>
            <person name="Curtis B.A."/>
            <person name="Tanifuji G."/>
            <person name="Burki F."/>
            <person name="Gruber A."/>
            <person name="Irimia M."/>
            <person name="Maruyama S."/>
            <person name="Arias M.C."/>
            <person name="Ball S.G."/>
            <person name="Gile G.H."/>
            <person name="Hirakawa Y."/>
            <person name="Hopkins J.F."/>
            <person name="Kuo A."/>
            <person name="Rensing S.A."/>
            <person name="Schmutz J."/>
            <person name="Symeonidi A."/>
            <person name="Elias M."/>
            <person name="Eveleigh R.J."/>
            <person name="Herman E.K."/>
            <person name="Klute M.J."/>
            <person name="Nakayama T."/>
            <person name="Obornik M."/>
            <person name="Reyes-Prieto A."/>
            <person name="Armbrust E.V."/>
            <person name="Aves S.J."/>
            <person name="Beiko R.G."/>
            <person name="Coutinho P."/>
            <person name="Dacks J.B."/>
            <person name="Durnford D.G."/>
            <person name="Fast N.M."/>
            <person name="Green B.R."/>
            <person name="Grisdale C.J."/>
            <person name="Hempel F."/>
            <person name="Henrissat B."/>
            <person name="Hoppner M.P."/>
            <person name="Ishida K."/>
            <person name="Kim E."/>
            <person name="Koreny L."/>
            <person name="Kroth P.G."/>
            <person name="Liu Y."/>
            <person name="Malik S.B."/>
            <person name="Maier U.G."/>
            <person name="McRose D."/>
            <person name="Mock T."/>
            <person name="Neilson J.A."/>
            <person name="Onodera N.T."/>
            <person name="Poole A.M."/>
            <person name="Pritham E.J."/>
            <person name="Richards T.A."/>
            <person name="Rocap G."/>
            <person name="Roy S.W."/>
            <person name="Sarai C."/>
            <person name="Schaack S."/>
            <person name="Shirato S."/>
            <person name="Slamovits C.H."/>
            <person name="Spencer D.F."/>
            <person name="Suzuki S."/>
            <person name="Worden A.Z."/>
            <person name="Zauner S."/>
            <person name="Barry K."/>
            <person name="Bell C."/>
            <person name="Bharti A.K."/>
            <person name="Crow J.A."/>
            <person name="Grimwood J."/>
            <person name="Kramer R."/>
            <person name="Lindquist E."/>
            <person name="Lucas S."/>
            <person name="Salamov A."/>
            <person name="McFadden G.I."/>
            <person name="Lane C.E."/>
            <person name="Keeling P.J."/>
            <person name="Gray M.W."/>
            <person name="Grigoriev I.V."/>
            <person name="Archibald J.M."/>
        </authorList>
    </citation>
    <scope>NUCLEOTIDE SEQUENCE</scope>
    <source>
        <strain evidence="3 5">CCMP2712</strain>
    </source>
</reference>
<dbReference type="Pfam" id="PF20252">
    <property type="entry name" value="BIG2_C"/>
    <property type="match status" value="1"/>
</dbReference>
<protein>
    <recommendedName>
        <fullName evidence="2">Sec7/BIG1-like C-terminal domain-containing protein</fullName>
    </recommendedName>
</protein>
<dbReference type="GeneID" id="17299035"/>
<feature type="domain" description="Sec7/BIG1-like C-terminal" evidence="2">
    <location>
        <begin position="26"/>
        <end position="157"/>
    </location>
</feature>
<dbReference type="RefSeq" id="XP_005829380.1">
    <property type="nucleotide sequence ID" value="XM_005829323.1"/>
</dbReference>
<dbReference type="EMBL" id="JH993017">
    <property type="protein sequence ID" value="EKX42400.1"/>
    <property type="molecule type" value="Genomic_DNA"/>
</dbReference>
<evidence type="ECO:0000256" key="1">
    <source>
        <dbReference type="SAM" id="MobiDB-lite"/>
    </source>
</evidence>
<sequence>MGLSGEGRERMGASQFLQWIYAESAEASRSELQFMIGAYQTAKGDSRYLETRLLERLLEVLREYSGLTSQDQRGKWEEEEAAGVTQGSRKEAEEVEAAPYREQIRWILAPTVIVILQGLAALDQQRFERLLPHIYPLLCALVEGNDGRVRSLLSNLFLLRVGPALRIMN</sequence>
<evidence type="ECO:0000313" key="5">
    <source>
        <dbReference type="Proteomes" id="UP000011087"/>
    </source>
</evidence>
<dbReference type="PaxDb" id="55529-EKX42400"/>
<dbReference type="KEGG" id="gtt:GUITHDRAFT_153606"/>
<feature type="region of interest" description="Disordered" evidence="1">
    <location>
        <begin position="72"/>
        <end position="92"/>
    </location>
</feature>
<evidence type="ECO:0000259" key="2">
    <source>
        <dbReference type="Pfam" id="PF20252"/>
    </source>
</evidence>
<keyword evidence="5" id="KW-1185">Reference proteome</keyword>
<dbReference type="AlphaFoldDB" id="L1J2T0"/>
<reference evidence="4" key="3">
    <citation type="submission" date="2015-06" db="UniProtKB">
        <authorList>
            <consortium name="EnsemblProtists"/>
        </authorList>
    </citation>
    <scope>IDENTIFICATION</scope>
</reference>
<gene>
    <name evidence="3" type="ORF">GUITHDRAFT_153606</name>
</gene>
<reference evidence="5" key="2">
    <citation type="submission" date="2012-11" db="EMBL/GenBank/DDBJ databases">
        <authorList>
            <person name="Kuo A."/>
            <person name="Curtis B.A."/>
            <person name="Tanifuji G."/>
            <person name="Burki F."/>
            <person name="Gruber A."/>
            <person name="Irimia M."/>
            <person name="Maruyama S."/>
            <person name="Arias M.C."/>
            <person name="Ball S.G."/>
            <person name="Gile G.H."/>
            <person name="Hirakawa Y."/>
            <person name="Hopkins J.F."/>
            <person name="Rensing S.A."/>
            <person name="Schmutz J."/>
            <person name="Symeonidi A."/>
            <person name="Elias M."/>
            <person name="Eveleigh R.J."/>
            <person name="Herman E.K."/>
            <person name="Klute M.J."/>
            <person name="Nakayama T."/>
            <person name="Obornik M."/>
            <person name="Reyes-Prieto A."/>
            <person name="Armbrust E.V."/>
            <person name="Aves S.J."/>
            <person name="Beiko R.G."/>
            <person name="Coutinho P."/>
            <person name="Dacks J.B."/>
            <person name="Durnford D.G."/>
            <person name="Fast N.M."/>
            <person name="Green B.R."/>
            <person name="Grisdale C."/>
            <person name="Hempe F."/>
            <person name="Henrissat B."/>
            <person name="Hoppner M.P."/>
            <person name="Ishida K.-I."/>
            <person name="Kim E."/>
            <person name="Koreny L."/>
            <person name="Kroth P.G."/>
            <person name="Liu Y."/>
            <person name="Malik S.-B."/>
            <person name="Maier U.G."/>
            <person name="McRose D."/>
            <person name="Mock T."/>
            <person name="Neilson J.A."/>
            <person name="Onodera N.T."/>
            <person name="Poole A.M."/>
            <person name="Pritham E.J."/>
            <person name="Richards T.A."/>
            <person name="Rocap G."/>
            <person name="Roy S.W."/>
            <person name="Sarai C."/>
            <person name="Schaack S."/>
            <person name="Shirato S."/>
            <person name="Slamovits C.H."/>
            <person name="Spencer D.F."/>
            <person name="Suzuki S."/>
            <person name="Worden A.Z."/>
            <person name="Zauner S."/>
            <person name="Barry K."/>
            <person name="Bell C."/>
            <person name="Bharti A.K."/>
            <person name="Crow J.A."/>
            <person name="Grimwood J."/>
            <person name="Kramer R."/>
            <person name="Lindquist E."/>
            <person name="Lucas S."/>
            <person name="Salamov A."/>
            <person name="McFadden G.I."/>
            <person name="Lane C.E."/>
            <person name="Keeling P.J."/>
            <person name="Gray M.W."/>
            <person name="Grigoriev I.V."/>
            <person name="Archibald J.M."/>
        </authorList>
    </citation>
    <scope>NUCLEOTIDE SEQUENCE</scope>
    <source>
        <strain evidence="5">CCMP2712</strain>
    </source>
</reference>